<name>A0A9D1WRE7_9FIRM</name>
<feature type="transmembrane region" description="Helical" evidence="6">
    <location>
        <begin position="12"/>
        <end position="33"/>
    </location>
</feature>
<proteinExistence type="predicted"/>
<organism evidence="7 8">
    <name type="scientific">Candidatus Anaerotruncus excrementipullorum</name>
    <dbReference type="NCBI Taxonomy" id="2838465"/>
    <lineage>
        <taxon>Bacteria</taxon>
        <taxon>Bacillati</taxon>
        <taxon>Bacillota</taxon>
        <taxon>Clostridia</taxon>
        <taxon>Eubacteriales</taxon>
        <taxon>Oscillospiraceae</taxon>
        <taxon>Anaerotruncus</taxon>
    </lineage>
</organism>
<evidence type="ECO:0000256" key="2">
    <source>
        <dbReference type="ARBA" id="ARBA00022475"/>
    </source>
</evidence>
<sequence>MSKDKKEKRSLSINPFVLVFCVVFVMGLLTFVITPGTLVDGVYTELPRNELNFNNFFNIFRAVPYGLKDSANIMILILIVGGALGIYKKTGAVDNGIASLVAHFGQRSNTLMLVAFIVVFSVLGGFLGWIEVLIPFVPLVVAVLLALGYDSMTAVAICVVGPMAGFMAGPTNLYTVAVCNQAAIDLGFVPADYDVLTGLNFRLVLWAVITLVSIVYIVAYANRVRKDPTKSLVAGLDVSDIRMETGDIAANKLTGRQVIVLITVVGAIIMTVIGMTRGFNGVVWAVDDVSGIFLCSALISGLVGKMKGHEIADAFIDGAKGSIGGALIVGFARGVYWVMNAANINATVIYNLTELLRGTSPLVAAIGIVLIVSLINGLIPSGSGKGALLAPILVPIGLELGLSVENTVLAYQFGDGITNMFWFSYGTLLIFLGYGKVSIQKWWKFFVPLMIIFFAIAFVSVGIAVSMG</sequence>
<dbReference type="PANTHER" id="PTHR43652:SF2">
    <property type="entry name" value="BASIC AMINO ACID ANTIPORTER YFCC-RELATED"/>
    <property type="match status" value="1"/>
</dbReference>
<dbReference type="InterPro" id="IPR018385">
    <property type="entry name" value="C4_dicarb_anaerob_car-like"/>
</dbReference>
<evidence type="ECO:0000313" key="8">
    <source>
        <dbReference type="Proteomes" id="UP000886800"/>
    </source>
</evidence>
<dbReference type="GO" id="GO:0005886">
    <property type="term" value="C:plasma membrane"/>
    <property type="evidence" value="ECO:0007669"/>
    <property type="project" value="UniProtKB-SubCell"/>
</dbReference>
<comment type="caution">
    <text evidence="7">The sequence shown here is derived from an EMBL/GenBank/DDBJ whole genome shotgun (WGS) entry which is preliminary data.</text>
</comment>
<dbReference type="InterPro" id="IPR051679">
    <property type="entry name" value="DASS-Related_Transporters"/>
</dbReference>
<keyword evidence="3 6" id="KW-0812">Transmembrane</keyword>
<dbReference type="EMBL" id="DXES01000004">
    <property type="protein sequence ID" value="HIX64640.1"/>
    <property type="molecule type" value="Genomic_DNA"/>
</dbReference>
<reference evidence="7" key="2">
    <citation type="submission" date="2021-04" db="EMBL/GenBank/DDBJ databases">
        <authorList>
            <person name="Gilroy R."/>
        </authorList>
    </citation>
    <scope>NUCLEOTIDE SEQUENCE</scope>
    <source>
        <strain evidence="7">CHK188-5543</strain>
    </source>
</reference>
<evidence type="ECO:0000256" key="5">
    <source>
        <dbReference type="ARBA" id="ARBA00023136"/>
    </source>
</evidence>
<evidence type="ECO:0000313" key="7">
    <source>
        <dbReference type="EMBL" id="HIX64640.1"/>
    </source>
</evidence>
<feature type="transmembrane region" description="Helical" evidence="6">
    <location>
        <begin position="258"/>
        <end position="276"/>
    </location>
</feature>
<feature type="transmembrane region" description="Helical" evidence="6">
    <location>
        <begin position="108"/>
        <end position="130"/>
    </location>
</feature>
<keyword evidence="4 6" id="KW-1133">Transmembrane helix</keyword>
<dbReference type="Proteomes" id="UP000886800">
    <property type="component" value="Unassembled WGS sequence"/>
</dbReference>
<feature type="transmembrane region" description="Helical" evidence="6">
    <location>
        <begin position="359"/>
        <end position="379"/>
    </location>
</feature>
<feature type="transmembrane region" description="Helical" evidence="6">
    <location>
        <begin position="136"/>
        <end position="161"/>
    </location>
</feature>
<feature type="transmembrane region" description="Helical" evidence="6">
    <location>
        <begin position="446"/>
        <end position="467"/>
    </location>
</feature>
<evidence type="ECO:0000256" key="3">
    <source>
        <dbReference type="ARBA" id="ARBA00022692"/>
    </source>
</evidence>
<evidence type="ECO:0000256" key="1">
    <source>
        <dbReference type="ARBA" id="ARBA00004651"/>
    </source>
</evidence>
<evidence type="ECO:0000256" key="6">
    <source>
        <dbReference type="SAM" id="Phobius"/>
    </source>
</evidence>
<feature type="transmembrane region" description="Helical" evidence="6">
    <location>
        <begin position="203"/>
        <end position="221"/>
    </location>
</feature>
<feature type="transmembrane region" description="Helical" evidence="6">
    <location>
        <begin position="416"/>
        <end position="434"/>
    </location>
</feature>
<reference evidence="7" key="1">
    <citation type="journal article" date="2021" name="PeerJ">
        <title>Extensive microbial diversity within the chicken gut microbiome revealed by metagenomics and culture.</title>
        <authorList>
            <person name="Gilroy R."/>
            <person name="Ravi A."/>
            <person name="Getino M."/>
            <person name="Pursley I."/>
            <person name="Horton D.L."/>
            <person name="Alikhan N.F."/>
            <person name="Baker D."/>
            <person name="Gharbi K."/>
            <person name="Hall N."/>
            <person name="Watson M."/>
            <person name="Adriaenssens E.M."/>
            <person name="Foster-Nyarko E."/>
            <person name="Jarju S."/>
            <person name="Secka A."/>
            <person name="Antonio M."/>
            <person name="Oren A."/>
            <person name="Chaudhuri R.R."/>
            <person name="La Ragione R."/>
            <person name="Hildebrand F."/>
            <person name="Pallen M.J."/>
        </authorList>
    </citation>
    <scope>NUCLEOTIDE SEQUENCE</scope>
    <source>
        <strain evidence="7">CHK188-5543</strain>
    </source>
</reference>
<dbReference type="AlphaFoldDB" id="A0A9D1WRE7"/>
<feature type="transmembrane region" description="Helical" evidence="6">
    <location>
        <begin position="70"/>
        <end position="87"/>
    </location>
</feature>
<comment type="subcellular location">
    <subcellularLocation>
        <location evidence="1">Cell membrane</location>
        <topology evidence="1">Multi-pass membrane protein</topology>
    </subcellularLocation>
</comment>
<keyword evidence="5 6" id="KW-0472">Membrane</keyword>
<dbReference type="Pfam" id="PF03606">
    <property type="entry name" value="DcuC"/>
    <property type="match status" value="1"/>
</dbReference>
<accession>A0A9D1WRE7</accession>
<dbReference type="PANTHER" id="PTHR43652">
    <property type="entry name" value="BASIC AMINO ACID ANTIPORTER YFCC-RELATED"/>
    <property type="match status" value="1"/>
</dbReference>
<gene>
    <name evidence="7" type="ORF">H9736_00165</name>
</gene>
<keyword evidence="2" id="KW-1003">Cell membrane</keyword>
<protein>
    <submittedName>
        <fullName evidence="7">AbgT family transporter</fullName>
    </submittedName>
</protein>
<evidence type="ECO:0000256" key="4">
    <source>
        <dbReference type="ARBA" id="ARBA00022989"/>
    </source>
</evidence>
<feature type="transmembrane region" description="Helical" evidence="6">
    <location>
        <begin position="315"/>
        <end position="339"/>
    </location>
</feature>